<evidence type="ECO:0000256" key="8">
    <source>
        <dbReference type="SAM" id="MobiDB-lite"/>
    </source>
</evidence>
<keyword evidence="2" id="KW-0004">4Fe-4S</keyword>
<dbReference type="InterPro" id="IPR058578">
    <property type="entry name" value="IspG_TIM"/>
</dbReference>
<protein>
    <submittedName>
        <fullName evidence="13">4-hydroxy-3-methylbut-2-en-1-yl diphosphate synthase (Flavodoxin) (1-hydroxy-2-methyl-2-(E)-buteny l 4-diphosphate synthase)</fullName>
    </submittedName>
</protein>
<feature type="region of interest" description="Disordered" evidence="8">
    <location>
        <begin position="425"/>
        <end position="447"/>
    </location>
</feature>
<dbReference type="Gene3D" id="3.20.20.20">
    <property type="entry name" value="Dihydropteroate synthase-like"/>
    <property type="match status" value="1"/>
</dbReference>
<organism evidence="11">
    <name type="scientific">Cladocopium goreaui</name>
    <dbReference type="NCBI Taxonomy" id="2562237"/>
    <lineage>
        <taxon>Eukaryota</taxon>
        <taxon>Sar</taxon>
        <taxon>Alveolata</taxon>
        <taxon>Dinophyceae</taxon>
        <taxon>Suessiales</taxon>
        <taxon>Symbiodiniaceae</taxon>
        <taxon>Cladocopium</taxon>
    </lineage>
</organism>
<sequence length="1082" mass="119826">MALAPAFVAANSGPLSHLVQQERPRTVSTPEVSTSRSQGSKAAVAAGSLALVLGSRTKGVRRAKKVHVVPTRTTRPAAPSGVYCEAAEKCERRKTRTVYVGEVPVGSEHPIATQTMRDTQPPSATGVRFEIFGQGAFLTTTLTSDVDGTVEQIKKCADMGIDIVRITVQGMKEAKACEGIKKKLLEDGYKTPIVADIHFTPKVALVCADFVDKVRVNPGNFTEGPEPEIIRDRCEIGRKSFDTIDELSEEDIKEAQDAIEEALTPLVLKLKEQNKAMRIGVNHGSLSERILFQYGDSPEGMVASAIEFGEVCRKHDFHNFIFSMKSSNPQVMVNAYRQLAREMYKLGWDYPLHLGVTEAGGGADGFGLRKTGRTLTWRSSLGSRIKSAVGIGALLLDGLGQILSHGRISSSHWLIDCSMEHDSGYLGPQHESSANAESGQLSQVPGSLQGKMSQLEWEEEFRRRLIEAEYQYEVLDTEERFREELRLMDLKSLERERREKAFEAGQLSIDEEEAQDEEDEVDSPLYDLISWIGNMMFPASLRVADGVDSGPNGRISSSHWLIDCSMEHDSGYLGPQHESSANADSGQLSQLPGKMSQLEWEEEFRRRLIEAEYQYEVLDTEERFREELRLMDLKSLERERREKAFEAGLLSIDEEEAQDEEHEVDSPLYDLISWIGNMMFPESDTIRVSLTEDPEYEAKPCVALRGVAEQALGKGVEPFEEKTDRRKGVFYRRECTWPIDVPLNQDGSVFARMSVKELASLDTAQMCDRLGLRLRADGDVQKDWKSVDVVVLDGMVTPNVGVKLKTLMDVPTGVICKAGPNVPDGATILVTCEDAAEGEKMSERLGGYAMVFNGEESEETMLAALNNASPRLVMLKPKSDGRTFLARRFFAKLRQCESSVPAMLWYEYPKEEGKDQDDVVVNASADFGSLFVDGMGEGLLWDAEELAPDMLRESSFNLLQASRMRISKTEFISCPSCGRTLFNLQDTTAKIQERTGHLPGVRIAVMGCIVNGPGEMADADFGYVGSGVGKIDLYVKYDCVKRGIPSENAVEALVDLIKENGRWTEPADAEDVEAEVGAVAVL</sequence>
<keyword evidence="4" id="KW-0560">Oxidoreductase</keyword>
<dbReference type="PANTHER" id="PTHR30454:SF0">
    <property type="entry name" value="4-HYDROXY-3-METHYLBUT-2-EN-1-YL DIPHOSPHATE SYNTHASE (FERREDOXIN), CHLOROPLASTIC"/>
    <property type="match status" value="1"/>
</dbReference>
<proteinExistence type="inferred from homology"/>
<dbReference type="GO" id="GO:0019288">
    <property type="term" value="P:isopentenyl diphosphate biosynthetic process, methylerythritol 4-phosphate pathway"/>
    <property type="evidence" value="ECO:0007669"/>
    <property type="project" value="TreeGrafter"/>
</dbReference>
<dbReference type="GO" id="GO:0016114">
    <property type="term" value="P:terpenoid biosynthetic process"/>
    <property type="evidence" value="ECO:0007669"/>
    <property type="project" value="InterPro"/>
</dbReference>
<keyword evidence="3" id="KW-0479">Metal-binding</keyword>
<dbReference type="EMBL" id="CAMXCT020003446">
    <property type="protein sequence ID" value="CAL1157888.1"/>
    <property type="molecule type" value="Genomic_DNA"/>
</dbReference>
<feature type="compositionally biased region" description="Polar residues" evidence="8">
    <location>
        <begin position="26"/>
        <end position="38"/>
    </location>
</feature>
<evidence type="ECO:0000256" key="6">
    <source>
        <dbReference type="ARBA" id="ARBA00023014"/>
    </source>
</evidence>
<feature type="compositionally biased region" description="Polar residues" evidence="8">
    <location>
        <begin position="430"/>
        <end position="447"/>
    </location>
</feature>
<evidence type="ECO:0000259" key="9">
    <source>
        <dbReference type="Pfam" id="PF04551"/>
    </source>
</evidence>
<dbReference type="EMBL" id="CAMXCT010003446">
    <property type="protein sequence ID" value="CAI4004513.1"/>
    <property type="molecule type" value="Genomic_DNA"/>
</dbReference>
<dbReference type="InterPro" id="IPR004588">
    <property type="entry name" value="IspG_bac-typ"/>
</dbReference>
<feature type="domain" description="IspG TIM-barrel" evidence="9">
    <location>
        <begin position="138"/>
        <end position="402"/>
    </location>
</feature>
<evidence type="ECO:0000313" key="12">
    <source>
        <dbReference type="EMBL" id="CAL1157888.1"/>
    </source>
</evidence>
<dbReference type="PANTHER" id="PTHR30454">
    <property type="entry name" value="4-HYDROXY-3-METHYLBUT-2-EN-1-YL DIPHOSPHATE SYNTHASE"/>
    <property type="match status" value="1"/>
</dbReference>
<name>A0A9P1D8G5_9DINO</name>
<keyword evidence="5" id="KW-0408">Iron</keyword>
<evidence type="ECO:0000256" key="5">
    <source>
        <dbReference type="ARBA" id="ARBA00023004"/>
    </source>
</evidence>
<keyword evidence="7" id="KW-0414">Isoprene biosynthesis</keyword>
<keyword evidence="14" id="KW-1185">Reference proteome</keyword>
<feature type="compositionally biased region" description="Polar residues" evidence="8">
    <location>
        <begin position="577"/>
        <end position="590"/>
    </location>
</feature>
<evidence type="ECO:0000256" key="4">
    <source>
        <dbReference type="ARBA" id="ARBA00023002"/>
    </source>
</evidence>
<dbReference type="EMBL" id="CAMXCT030003446">
    <property type="protein sequence ID" value="CAL4791825.1"/>
    <property type="molecule type" value="Genomic_DNA"/>
</dbReference>
<dbReference type="GO" id="GO:0046429">
    <property type="term" value="F:4-hydroxy-3-methylbut-2-en-1-yl diphosphate synthase activity (ferredoxin)"/>
    <property type="evidence" value="ECO:0007669"/>
    <property type="project" value="InterPro"/>
</dbReference>
<feature type="region of interest" description="Disordered" evidence="8">
    <location>
        <begin position="571"/>
        <end position="590"/>
    </location>
</feature>
<dbReference type="HAMAP" id="MF_00159">
    <property type="entry name" value="IspG"/>
    <property type="match status" value="1"/>
</dbReference>
<feature type="domain" description="IspG C-terminal" evidence="10">
    <location>
        <begin position="970"/>
        <end position="1058"/>
    </location>
</feature>
<evidence type="ECO:0000256" key="1">
    <source>
        <dbReference type="ARBA" id="ARBA00001966"/>
    </source>
</evidence>
<dbReference type="GO" id="GO:0046872">
    <property type="term" value="F:metal ion binding"/>
    <property type="evidence" value="ECO:0007669"/>
    <property type="project" value="UniProtKB-KW"/>
</dbReference>
<keyword evidence="6" id="KW-0411">Iron-sulfur</keyword>
<dbReference type="InterPro" id="IPR045854">
    <property type="entry name" value="NO2/SO3_Rdtase_4Fe4S_sf"/>
</dbReference>
<dbReference type="FunFam" id="3.30.413.10:FF:000006">
    <property type="entry name" value="4-hydroxy-3-methylbut-2-en-1-yl diphosphate synthase (flavodoxin)"/>
    <property type="match status" value="1"/>
</dbReference>
<dbReference type="AlphaFoldDB" id="A0A9P1D8G5"/>
<evidence type="ECO:0000259" key="10">
    <source>
        <dbReference type="Pfam" id="PF26540"/>
    </source>
</evidence>
<feature type="region of interest" description="Disordered" evidence="8">
    <location>
        <begin position="15"/>
        <end position="40"/>
    </location>
</feature>
<accession>A0A9P1D8G5</accession>
<evidence type="ECO:0000256" key="3">
    <source>
        <dbReference type="ARBA" id="ARBA00022723"/>
    </source>
</evidence>
<dbReference type="Pfam" id="PF26540">
    <property type="entry name" value="GcpE_C"/>
    <property type="match status" value="1"/>
</dbReference>
<gene>
    <name evidence="11" type="ORF">C1SCF055_LOCUS30295</name>
</gene>
<comment type="caution">
    <text evidence="11">The sequence shown here is derived from an EMBL/GenBank/DDBJ whole genome shotgun (WGS) entry which is preliminary data.</text>
</comment>
<dbReference type="OrthoDB" id="429167at2759"/>
<comment type="cofactor">
    <cofactor evidence="1">
        <name>[4Fe-4S] cluster</name>
        <dbReference type="ChEBI" id="CHEBI:49883"/>
    </cofactor>
</comment>
<dbReference type="Gene3D" id="3.30.413.10">
    <property type="entry name" value="Sulfite Reductase Hemoprotein, domain 1"/>
    <property type="match status" value="1"/>
</dbReference>
<dbReference type="Pfam" id="PF04551">
    <property type="entry name" value="GcpE"/>
    <property type="match status" value="1"/>
</dbReference>
<reference evidence="11" key="1">
    <citation type="submission" date="2022-10" db="EMBL/GenBank/DDBJ databases">
        <authorList>
            <person name="Chen Y."/>
            <person name="Dougan E. K."/>
            <person name="Chan C."/>
            <person name="Rhodes N."/>
            <person name="Thang M."/>
        </authorList>
    </citation>
    <scope>NUCLEOTIDE SEQUENCE</scope>
</reference>
<dbReference type="InterPro" id="IPR058579">
    <property type="entry name" value="IspG_C"/>
</dbReference>
<dbReference type="InterPro" id="IPR011005">
    <property type="entry name" value="Dihydropteroate_synth-like_sf"/>
</dbReference>
<dbReference type="GO" id="GO:0051539">
    <property type="term" value="F:4 iron, 4 sulfur cluster binding"/>
    <property type="evidence" value="ECO:0007669"/>
    <property type="project" value="UniProtKB-KW"/>
</dbReference>
<dbReference type="SUPFAM" id="SSF56014">
    <property type="entry name" value="Nitrite and sulphite reductase 4Fe-4S domain-like"/>
    <property type="match status" value="1"/>
</dbReference>
<evidence type="ECO:0000313" key="13">
    <source>
        <dbReference type="EMBL" id="CAL4791825.1"/>
    </source>
</evidence>
<evidence type="ECO:0000313" key="14">
    <source>
        <dbReference type="Proteomes" id="UP001152797"/>
    </source>
</evidence>
<reference evidence="12" key="2">
    <citation type="submission" date="2024-04" db="EMBL/GenBank/DDBJ databases">
        <authorList>
            <person name="Chen Y."/>
            <person name="Shah S."/>
            <person name="Dougan E. K."/>
            <person name="Thang M."/>
            <person name="Chan C."/>
        </authorList>
    </citation>
    <scope>NUCLEOTIDE SEQUENCE [LARGE SCALE GENOMIC DNA]</scope>
</reference>
<evidence type="ECO:0000313" key="11">
    <source>
        <dbReference type="EMBL" id="CAI4004513.1"/>
    </source>
</evidence>
<evidence type="ECO:0000256" key="2">
    <source>
        <dbReference type="ARBA" id="ARBA00022485"/>
    </source>
</evidence>
<dbReference type="Proteomes" id="UP001152797">
    <property type="component" value="Unassembled WGS sequence"/>
</dbReference>
<evidence type="ECO:0000256" key="7">
    <source>
        <dbReference type="ARBA" id="ARBA00023229"/>
    </source>
</evidence>